<dbReference type="SUPFAM" id="SSF50800">
    <property type="entry name" value="PK beta-barrel domain-like"/>
    <property type="match status" value="1"/>
</dbReference>
<dbReference type="Proteomes" id="UP000285376">
    <property type="component" value="Unassembled WGS sequence"/>
</dbReference>
<dbReference type="GO" id="GO:0030170">
    <property type="term" value="F:pyridoxal phosphate binding"/>
    <property type="evidence" value="ECO:0007669"/>
    <property type="project" value="InterPro"/>
</dbReference>
<dbReference type="GO" id="GO:0030151">
    <property type="term" value="F:molybdenum ion binding"/>
    <property type="evidence" value="ECO:0007669"/>
    <property type="project" value="InterPro"/>
</dbReference>
<proteinExistence type="predicted"/>
<dbReference type="RefSeq" id="WP_118913633.1">
    <property type="nucleotide sequence ID" value="NZ_CBCRVH010000005.1"/>
</dbReference>
<dbReference type="PROSITE" id="PS51340">
    <property type="entry name" value="MOSC"/>
    <property type="match status" value="1"/>
</dbReference>
<dbReference type="Gene3D" id="2.40.33.20">
    <property type="entry name" value="PK beta-barrel domain-like"/>
    <property type="match status" value="1"/>
</dbReference>
<comment type="caution">
    <text evidence="3">The sequence shown here is derived from an EMBL/GenBank/DDBJ whole genome shotgun (WGS) entry which is preliminary data.</text>
</comment>
<dbReference type="EMBL" id="QWLM01000010">
    <property type="protein sequence ID" value="RHW45315.1"/>
    <property type="molecule type" value="Genomic_DNA"/>
</dbReference>
<gene>
    <name evidence="3" type="ORF">D1832_09375</name>
</gene>
<evidence type="ECO:0000259" key="2">
    <source>
        <dbReference type="PROSITE" id="PS51340"/>
    </source>
</evidence>
<dbReference type="InterPro" id="IPR011037">
    <property type="entry name" value="Pyrv_Knase-like_insert_dom_sf"/>
</dbReference>
<evidence type="ECO:0000313" key="4">
    <source>
        <dbReference type="Proteomes" id="UP000285376"/>
    </source>
</evidence>
<feature type="domain" description="MOSC" evidence="2">
    <location>
        <begin position="46"/>
        <end position="181"/>
    </location>
</feature>
<dbReference type="PANTHER" id="PTHR30212">
    <property type="entry name" value="PROTEIN YIIM"/>
    <property type="match status" value="1"/>
</dbReference>
<dbReference type="Pfam" id="PF03473">
    <property type="entry name" value="MOSC"/>
    <property type="match status" value="1"/>
</dbReference>
<name>A0A417Z3Q9_9MICO</name>
<organism evidence="3 4">
    <name type="scientific">Dermacoccus abyssi</name>
    <dbReference type="NCBI Taxonomy" id="322596"/>
    <lineage>
        <taxon>Bacteria</taxon>
        <taxon>Bacillati</taxon>
        <taxon>Actinomycetota</taxon>
        <taxon>Actinomycetes</taxon>
        <taxon>Micrococcales</taxon>
        <taxon>Dermacoccaceae</taxon>
        <taxon>Dermacoccus</taxon>
    </lineage>
</organism>
<dbReference type="AlphaFoldDB" id="A0A417Z3Q9"/>
<dbReference type="PANTHER" id="PTHR30212:SF2">
    <property type="entry name" value="PROTEIN YIIM"/>
    <property type="match status" value="1"/>
</dbReference>
<evidence type="ECO:0000256" key="1">
    <source>
        <dbReference type="SAM" id="MobiDB-lite"/>
    </source>
</evidence>
<accession>A0A417Z3Q9</accession>
<protein>
    <submittedName>
        <fullName evidence="3">MOSC domain-containing protein</fullName>
    </submittedName>
</protein>
<sequence length="228" mass="24796">MADDGVRETSAAGPNVLSVNVGRPEEWDPKQHRTGIHKQPVGYLEVSDPGPREGGGRSGVAGDFVGDEKHHGGSDKAVYLVSREELDHWERELGRSLPNASFGENVTTSGIDLDGALVGTRWRVGTAVLEASLPRIPCRTFAWAMDVPGWLKRFTQHGRAGTYTRVIEPGRISAGDDIVEVYRPAHGITVADVFSARTTGGRDVLARVVEAGVLPSVYQRDYEARLRK</sequence>
<dbReference type="GO" id="GO:0003824">
    <property type="term" value="F:catalytic activity"/>
    <property type="evidence" value="ECO:0007669"/>
    <property type="project" value="InterPro"/>
</dbReference>
<dbReference type="InterPro" id="IPR052353">
    <property type="entry name" value="Benzoxazolinone_Detox_Enz"/>
</dbReference>
<feature type="region of interest" description="Disordered" evidence="1">
    <location>
        <begin position="1"/>
        <end position="72"/>
    </location>
</feature>
<reference evidence="3 4" key="1">
    <citation type="submission" date="2018-08" db="EMBL/GenBank/DDBJ databases">
        <title>Whole genome sequence analysis of Dermacoccus abyssi bacteria isolated from Deep Mariana trench Micromonospora spp reveals genes involved in the environmental adaptation and production of secondary metabolites.</title>
        <authorList>
            <person name="Abdel-Mageed W.M."/>
            <person name="Lehri B."/>
            <person name="Nouioui I."/>
            <person name="Goodfellow I."/>
            <person name="Jaspars M."/>
            <person name="Karlyshev A."/>
        </authorList>
    </citation>
    <scope>NUCLEOTIDE SEQUENCE [LARGE SCALE GENOMIC DNA]</scope>
    <source>
        <strain evidence="3 4">MT1.1</strain>
    </source>
</reference>
<dbReference type="InterPro" id="IPR005302">
    <property type="entry name" value="MoCF_Sase_C"/>
</dbReference>
<evidence type="ECO:0000313" key="3">
    <source>
        <dbReference type="EMBL" id="RHW45315.1"/>
    </source>
</evidence>